<proteinExistence type="predicted"/>
<evidence type="ECO:0000313" key="2">
    <source>
        <dbReference type="EMBL" id="CAL1598009.1"/>
    </source>
</evidence>
<gene>
    <name evidence="2" type="ORF">KC01_LOCUS26465</name>
</gene>
<feature type="compositionally biased region" description="Polar residues" evidence="1">
    <location>
        <begin position="45"/>
        <end position="54"/>
    </location>
</feature>
<keyword evidence="3" id="KW-1185">Reference proteome</keyword>
<name>A0AAV2LC54_KNICA</name>
<organism evidence="2 3">
    <name type="scientific">Knipowitschia caucasica</name>
    <name type="common">Caucasian dwarf goby</name>
    <name type="synonym">Pomatoschistus caucasicus</name>
    <dbReference type="NCBI Taxonomy" id="637954"/>
    <lineage>
        <taxon>Eukaryota</taxon>
        <taxon>Metazoa</taxon>
        <taxon>Chordata</taxon>
        <taxon>Craniata</taxon>
        <taxon>Vertebrata</taxon>
        <taxon>Euteleostomi</taxon>
        <taxon>Actinopterygii</taxon>
        <taxon>Neopterygii</taxon>
        <taxon>Teleostei</taxon>
        <taxon>Neoteleostei</taxon>
        <taxon>Acanthomorphata</taxon>
        <taxon>Gobiaria</taxon>
        <taxon>Gobiiformes</taxon>
        <taxon>Gobioidei</taxon>
        <taxon>Gobiidae</taxon>
        <taxon>Gobiinae</taxon>
        <taxon>Knipowitschia</taxon>
    </lineage>
</organism>
<accession>A0AAV2LC54</accession>
<protein>
    <submittedName>
        <fullName evidence="2">Uncharacterized protein</fullName>
    </submittedName>
</protein>
<reference evidence="2 3" key="1">
    <citation type="submission" date="2024-04" db="EMBL/GenBank/DDBJ databases">
        <authorList>
            <person name="Waldvogel A.-M."/>
            <person name="Schoenle A."/>
        </authorList>
    </citation>
    <scope>NUCLEOTIDE SEQUENCE [LARGE SCALE GENOMIC DNA]</scope>
</reference>
<dbReference type="EMBL" id="OZ035844">
    <property type="protein sequence ID" value="CAL1598009.1"/>
    <property type="molecule type" value="Genomic_DNA"/>
</dbReference>
<dbReference type="Proteomes" id="UP001497482">
    <property type="component" value="Chromosome 22"/>
</dbReference>
<feature type="compositionally biased region" description="Basic and acidic residues" evidence="1">
    <location>
        <begin position="80"/>
        <end position="106"/>
    </location>
</feature>
<feature type="region of interest" description="Disordered" evidence="1">
    <location>
        <begin position="1"/>
        <end position="112"/>
    </location>
</feature>
<evidence type="ECO:0000256" key="1">
    <source>
        <dbReference type="SAM" id="MobiDB-lite"/>
    </source>
</evidence>
<feature type="compositionally biased region" description="Basic and acidic residues" evidence="1">
    <location>
        <begin position="61"/>
        <end position="72"/>
    </location>
</feature>
<dbReference type="AlphaFoldDB" id="A0AAV2LC54"/>
<evidence type="ECO:0000313" key="3">
    <source>
        <dbReference type="Proteomes" id="UP001497482"/>
    </source>
</evidence>
<sequence length="112" mass="11875">MGVLSESRPGCDPSPDLGADPGFVQPTPSVQTHILCPDPHPQSRPTPSVQTHTLNAGGGVEGKDERGKKGGQEGEDDDDMGGRQRWSGEKDNNERGRKGGRDGGRVEEEDEG</sequence>